<dbReference type="InterPro" id="IPR025857">
    <property type="entry name" value="MacB_PCD"/>
</dbReference>
<evidence type="ECO:0000256" key="3">
    <source>
        <dbReference type="ARBA" id="ARBA00022692"/>
    </source>
</evidence>
<reference evidence="10 11" key="1">
    <citation type="submission" date="2020-08" db="EMBL/GenBank/DDBJ databases">
        <title>Sequencing the genomes of 1000 actinobacteria strains.</title>
        <authorList>
            <person name="Klenk H.-P."/>
        </authorList>
    </citation>
    <scope>NUCLEOTIDE SEQUENCE [LARGE SCALE GENOMIC DNA]</scope>
    <source>
        <strain evidence="10 11">DSM 45823</strain>
    </source>
</reference>
<evidence type="ECO:0000313" key="11">
    <source>
        <dbReference type="Proteomes" id="UP000539313"/>
    </source>
</evidence>
<feature type="transmembrane region" description="Helical" evidence="7">
    <location>
        <begin position="436"/>
        <end position="456"/>
    </location>
</feature>
<keyword evidence="3 7" id="KW-0812">Transmembrane</keyword>
<dbReference type="PANTHER" id="PTHR30572">
    <property type="entry name" value="MEMBRANE COMPONENT OF TRANSPORTER-RELATED"/>
    <property type="match status" value="1"/>
</dbReference>
<feature type="domain" description="ABC3 transporter permease C-terminal" evidence="8">
    <location>
        <begin position="714"/>
        <end position="827"/>
    </location>
</feature>
<dbReference type="RefSeq" id="WP_182705813.1">
    <property type="nucleotide sequence ID" value="NZ_JACJII010000001.1"/>
</dbReference>
<feature type="domain" description="MacB-like periplasmic core" evidence="9">
    <location>
        <begin position="489"/>
        <end position="681"/>
    </location>
</feature>
<evidence type="ECO:0000256" key="7">
    <source>
        <dbReference type="SAM" id="Phobius"/>
    </source>
</evidence>
<dbReference type="InterPro" id="IPR003838">
    <property type="entry name" value="ABC3_permease_C"/>
</dbReference>
<feature type="transmembrane region" description="Helical" evidence="7">
    <location>
        <begin position="411"/>
        <end position="430"/>
    </location>
</feature>
<comment type="subcellular location">
    <subcellularLocation>
        <location evidence="1">Cell membrane</location>
        <topology evidence="1">Multi-pass membrane protein</topology>
    </subcellularLocation>
</comment>
<evidence type="ECO:0000256" key="6">
    <source>
        <dbReference type="ARBA" id="ARBA00038076"/>
    </source>
</evidence>
<sequence>MIGLAVKEAGARRRRLAGSLTAVFLGVAFLTGTLVLGDTLATSMDGYFVRAYAGTDAVVRNATSVTDRPGRQRAMIDGALVERVRRVPGVAVAEPVIEGTGQLVGRDGRPVAARGPRRAGNWPVDQALNPYRIVSGRAPAASDEVVVNKAAADDGGLRVGDRTTVLTPAPVPVTVVGIAKFGDLDAFGGATYTGFTLEGARRHLAQGADRISSVAVRAEPGVSDEELARRVRAVLPPGTEAVTGAALAEEGVSQVNEQFLSAFRTGILAFGGVALLVAAFSIHNSFSIQMAQRSRQSALLRAIGATRGQVLALVGLEALAVGVVATLAGLAGGYGVAALLKTLFSGVGLGLPAQGLVFTARTALVAAAVGVGVTALAVLVPVLRASRVAPLAALRESAAERPAPRASETRALVGLALGAVAAGAVVWGRLAEALPVAAAGAAMCLVVMVVLAPVAAGPAARLLGLPAARLRGAGGRLARRNATANPRRTAGAATALMIGIGVVTLLTVLVGSVRASMEQQVTGSFRGDLVVDAGGGFGGFSPELAGRVAALPQVRAAAGIGGGDVRLGRTGTQVTVADPAAAGAVLDLDVREGRLGGFAVSRDVADEHGWRVGTRVPVTFADGTREELPVTAIYASPGMAGDYLMPRGTWNAHNPPALDRMVLVDLRDGADAASAKATIDRVARPYGAPQVRDRDAFLDAQTADMNAFLTVIYVMLALAILIALLGIANTLAQSIHERTRELGLLRAVGAARGQVRAMVRWESVIVALFGTAGGVGLGLFLGWGLAGAGFGAFAAPPVQITVIALVGAVAGVLAAIRPARRAAAINPLTAIAAP</sequence>
<evidence type="ECO:0000256" key="4">
    <source>
        <dbReference type="ARBA" id="ARBA00022989"/>
    </source>
</evidence>
<keyword evidence="5 7" id="KW-0472">Membrane</keyword>
<dbReference type="InterPro" id="IPR050250">
    <property type="entry name" value="Macrolide_Exporter_MacB"/>
</dbReference>
<feature type="transmembrane region" description="Helical" evidence="7">
    <location>
        <begin position="707"/>
        <end position="732"/>
    </location>
</feature>
<evidence type="ECO:0000256" key="1">
    <source>
        <dbReference type="ARBA" id="ARBA00004651"/>
    </source>
</evidence>
<organism evidence="10 11">
    <name type="scientific">Thermomonospora cellulosilytica</name>
    <dbReference type="NCBI Taxonomy" id="1411118"/>
    <lineage>
        <taxon>Bacteria</taxon>
        <taxon>Bacillati</taxon>
        <taxon>Actinomycetota</taxon>
        <taxon>Actinomycetes</taxon>
        <taxon>Streptosporangiales</taxon>
        <taxon>Thermomonosporaceae</taxon>
        <taxon>Thermomonospora</taxon>
    </lineage>
</organism>
<comment type="caution">
    <text evidence="10">The sequence shown here is derived from an EMBL/GenBank/DDBJ whole genome shotgun (WGS) entry which is preliminary data.</text>
</comment>
<dbReference type="AlphaFoldDB" id="A0A7W3MYL9"/>
<dbReference type="EMBL" id="JACJII010000001">
    <property type="protein sequence ID" value="MBA9004295.1"/>
    <property type="molecule type" value="Genomic_DNA"/>
</dbReference>
<dbReference type="GO" id="GO:0005886">
    <property type="term" value="C:plasma membrane"/>
    <property type="evidence" value="ECO:0007669"/>
    <property type="project" value="UniProtKB-SubCell"/>
</dbReference>
<feature type="transmembrane region" description="Helical" evidence="7">
    <location>
        <begin position="360"/>
        <end position="383"/>
    </location>
</feature>
<feature type="domain" description="ABC3 transporter permease C-terminal" evidence="8">
    <location>
        <begin position="269"/>
        <end position="388"/>
    </location>
</feature>
<gene>
    <name evidence="10" type="ORF">HNR21_003177</name>
</gene>
<feature type="transmembrane region" description="Helical" evidence="7">
    <location>
        <begin position="798"/>
        <end position="816"/>
    </location>
</feature>
<accession>A0A7W3MYL9</accession>
<dbReference type="PANTHER" id="PTHR30572:SF4">
    <property type="entry name" value="ABC TRANSPORTER PERMEASE YTRF"/>
    <property type="match status" value="1"/>
</dbReference>
<evidence type="ECO:0000256" key="5">
    <source>
        <dbReference type="ARBA" id="ARBA00023136"/>
    </source>
</evidence>
<evidence type="ECO:0000259" key="9">
    <source>
        <dbReference type="Pfam" id="PF12704"/>
    </source>
</evidence>
<feature type="domain" description="MacB-like periplasmic core" evidence="9">
    <location>
        <begin position="19"/>
        <end position="233"/>
    </location>
</feature>
<feature type="transmembrane region" description="Helical" evidence="7">
    <location>
        <begin position="489"/>
        <end position="510"/>
    </location>
</feature>
<dbReference type="Pfam" id="PF12704">
    <property type="entry name" value="MacB_PCD"/>
    <property type="match status" value="2"/>
</dbReference>
<keyword evidence="11" id="KW-1185">Reference proteome</keyword>
<evidence type="ECO:0000256" key="2">
    <source>
        <dbReference type="ARBA" id="ARBA00022475"/>
    </source>
</evidence>
<proteinExistence type="inferred from homology"/>
<feature type="transmembrane region" description="Helical" evidence="7">
    <location>
        <begin position="764"/>
        <end position="786"/>
    </location>
</feature>
<keyword evidence="4 7" id="KW-1133">Transmembrane helix</keyword>
<dbReference type="Proteomes" id="UP000539313">
    <property type="component" value="Unassembled WGS sequence"/>
</dbReference>
<feature type="transmembrane region" description="Helical" evidence="7">
    <location>
        <begin position="310"/>
        <end position="340"/>
    </location>
</feature>
<comment type="similarity">
    <text evidence="6">Belongs to the ABC-4 integral membrane protein family.</text>
</comment>
<feature type="transmembrane region" description="Helical" evidence="7">
    <location>
        <begin position="267"/>
        <end position="289"/>
    </location>
</feature>
<evidence type="ECO:0000259" key="8">
    <source>
        <dbReference type="Pfam" id="PF02687"/>
    </source>
</evidence>
<keyword evidence="2" id="KW-1003">Cell membrane</keyword>
<protein>
    <submittedName>
        <fullName evidence="10">Putative ABC transport system permease protein</fullName>
    </submittedName>
</protein>
<name>A0A7W3MYL9_9ACTN</name>
<dbReference type="Pfam" id="PF02687">
    <property type="entry name" value="FtsX"/>
    <property type="match status" value="2"/>
</dbReference>
<dbReference type="GO" id="GO:0022857">
    <property type="term" value="F:transmembrane transporter activity"/>
    <property type="evidence" value="ECO:0007669"/>
    <property type="project" value="TreeGrafter"/>
</dbReference>
<evidence type="ECO:0000313" key="10">
    <source>
        <dbReference type="EMBL" id="MBA9004295.1"/>
    </source>
</evidence>